<evidence type="ECO:0000313" key="2">
    <source>
        <dbReference type="EMBL" id="PWK89446.1"/>
    </source>
</evidence>
<evidence type="ECO:0000313" key="3">
    <source>
        <dbReference type="Proteomes" id="UP000246005"/>
    </source>
</evidence>
<feature type="domain" description="DUF5753" evidence="1">
    <location>
        <begin position="3"/>
        <end position="58"/>
    </location>
</feature>
<comment type="caution">
    <text evidence="2">The sequence shown here is derived from an EMBL/GenBank/DDBJ whole genome shotgun (WGS) entry which is preliminary data.</text>
</comment>
<organism evidence="2 3">
    <name type="scientific">Lentzea atacamensis</name>
    <dbReference type="NCBI Taxonomy" id="531938"/>
    <lineage>
        <taxon>Bacteria</taxon>
        <taxon>Bacillati</taxon>
        <taxon>Actinomycetota</taxon>
        <taxon>Actinomycetes</taxon>
        <taxon>Pseudonocardiales</taxon>
        <taxon>Pseudonocardiaceae</taxon>
        <taxon>Lentzea</taxon>
    </lineage>
</organism>
<dbReference type="AlphaFoldDB" id="A0A316IAG1"/>
<sequence>MNVRGLIQLPDYTRALMIECEMVPADEVEARMTVRIQSHSVLDRPKPPRLLALIDEWVRRLRT</sequence>
<dbReference type="RefSeq" id="WP_109634650.1">
    <property type="nucleotide sequence ID" value="NZ_QGHB01000002.1"/>
</dbReference>
<gene>
    <name evidence="2" type="ORF">C8D88_102719</name>
</gene>
<proteinExistence type="predicted"/>
<dbReference type="EMBL" id="QGHB01000002">
    <property type="protein sequence ID" value="PWK89446.1"/>
    <property type="molecule type" value="Genomic_DNA"/>
</dbReference>
<dbReference type="InterPro" id="IPR043917">
    <property type="entry name" value="DUF5753"/>
</dbReference>
<dbReference type="Proteomes" id="UP000246005">
    <property type="component" value="Unassembled WGS sequence"/>
</dbReference>
<name>A0A316IAG1_9PSEU</name>
<dbReference type="Pfam" id="PF19054">
    <property type="entry name" value="DUF5753"/>
    <property type="match status" value="1"/>
</dbReference>
<protein>
    <recommendedName>
        <fullName evidence="1">DUF5753 domain-containing protein</fullName>
    </recommendedName>
</protein>
<evidence type="ECO:0000259" key="1">
    <source>
        <dbReference type="Pfam" id="PF19054"/>
    </source>
</evidence>
<reference evidence="2 3" key="1">
    <citation type="submission" date="2018-05" db="EMBL/GenBank/DDBJ databases">
        <title>Genomic Encyclopedia of Type Strains, Phase IV (KMG-IV): sequencing the most valuable type-strain genomes for metagenomic binning, comparative biology and taxonomic classification.</title>
        <authorList>
            <person name="Goeker M."/>
        </authorList>
    </citation>
    <scope>NUCLEOTIDE SEQUENCE [LARGE SCALE GENOMIC DNA]</scope>
    <source>
        <strain evidence="2 3">DSM 45480</strain>
    </source>
</reference>
<accession>A0A316IAG1</accession>